<name>A0A825GN15_CAMCO</name>
<reference evidence="1 2" key="1">
    <citation type="submission" date="2018-05" db="EMBL/GenBank/DDBJ databases">
        <authorList>
            <consortium name="NARMS: The National Antimicrobial Resistance Monitoring System"/>
        </authorList>
    </citation>
    <scope>NUCLEOTIDE SEQUENCE [LARGE SCALE GENOMIC DNA]</scope>
    <source>
        <strain evidence="1 2">FSIS1609200</strain>
    </source>
</reference>
<dbReference type="AlphaFoldDB" id="A0A825GN15"/>
<gene>
    <name evidence="1" type="ORF">BU953_10700</name>
</gene>
<organism evidence="1 2">
    <name type="scientific">Campylobacter coli</name>
    <dbReference type="NCBI Taxonomy" id="195"/>
    <lineage>
        <taxon>Bacteria</taxon>
        <taxon>Pseudomonadati</taxon>
        <taxon>Campylobacterota</taxon>
        <taxon>Epsilonproteobacteria</taxon>
        <taxon>Campylobacterales</taxon>
        <taxon>Campylobacteraceae</taxon>
        <taxon>Campylobacter</taxon>
    </lineage>
</organism>
<protein>
    <submittedName>
        <fullName evidence="1">Uncharacterized protein</fullName>
    </submittedName>
</protein>
<feature type="non-terminal residue" evidence="1">
    <location>
        <position position="102"/>
    </location>
</feature>
<dbReference type="EMBL" id="AABUYW010000093">
    <property type="protein sequence ID" value="EAJ1078048.1"/>
    <property type="molecule type" value="Genomic_DNA"/>
</dbReference>
<accession>A0A825GN15</accession>
<comment type="caution">
    <text evidence="1">The sequence shown here is derived from an EMBL/GenBank/DDBJ whole genome shotgun (WGS) entry which is preliminary data.</text>
</comment>
<proteinExistence type="predicted"/>
<evidence type="ECO:0000313" key="1">
    <source>
        <dbReference type="EMBL" id="EAJ1078048.1"/>
    </source>
</evidence>
<evidence type="ECO:0000313" key="2">
    <source>
        <dbReference type="Proteomes" id="UP000557830"/>
    </source>
</evidence>
<sequence length="102" mass="12237">MRTEYKHNPPIPYSLHDMRVKKIIIQDKTIVLEFEDGYEKLTEPFEQVEGNITIEGVDFDCTCVMLQSKWGNYGKFNGEKLELERFIKRYKNYSFEIVDELY</sequence>
<dbReference type="Proteomes" id="UP000557830">
    <property type="component" value="Unassembled WGS sequence"/>
</dbReference>